<dbReference type="GO" id="GO:0016491">
    <property type="term" value="F:oxidoreductase activity"/>
    <property type="evidence" value="ECO:0007669"/>
    <property type="project" value="UniProtKB-KW"/>
</dbReference>
<keyword evidence="2" id="KW-0285">Flavoprotein</keyword>
<dbReference type="AlphaFoldDB" id="A0A6A4IB99"/>
<dbReference type="InterPro" id="IPR012951">
    <property type="entry name" value="BBE"/>
</dbReference>
<dbReference type="SUPFAM" id="SSF56176">
    <property type="entry name" value="FAD-binding/transporter-associated domain-like"/>
    <property type="match status" value="1"/>
</dbReference>
<evidence type="ECO:0000256" key="5">
    <source>
        <dbReference type="SAM" id="SignalP"/>
    </source>
</evidence>
<evidence type="ECO:0000256" key="1">
    <source>
        <dbReference type="ARBA" id="ARBA00005466"/>
    </source>
</evidence>
<organism evidence="7 8">
    <name type="scientific">Gymnopus androsaceus JB14</name>
    <dbReference type="NCBI Taxonomy" id="1447944"/>
    <lineage>
        <taxon>Eukaryota</taxon>
        <taxon>Fungi</taxon>
        <taxon>Dikarya</taxon>
        <taxon>Basidiomycota</taxon>
        <taxon>Agaricomycotina</taxon>
        <taxon>Agaricomycetes</taxon>
        <taxon>Agaricomycetidae</taxon>
        <taxon>Agaricales</taxon>
        <taxon>Marasmiineae</taxon>
        <taxon>Omphalotaceae</taxon>
        <taxon>Gymnopus</taxon>
    </lineage>
</organism>
<dbReference type="Gene3D" id="3.30.465.10">
    <property type="match status" value="1"/>
</dbReference>
<gene>
    <name evidence="7" type="ORF">BT96DRAFT_808862</name>
</gene>
<name>A0A6A4IB99_9AGAR</name>
<accession>A0A6A4IB99</accession>
<proteinExistence type="inferred from homology"/>
<protein>
    <submittedName>
        <fullName evidence="7">FAD-binding domain-containing protein</fullName>
    </submittedName>
</protein>
<dbReference type="EMBL" id="ML769393">
    <property type="protein sequence ID" value="KAE9407926.1"/>
    <property type="molecule type" value="Genomic_DNA"/>
</dbReference>
<dbReference type="OrthoDB" id="2151789at2759"/>
<dbReference type="InterPro" id="IPR050416">
    <property type="entry name" value="FAD-linked_Oxidoreductase"/>
</dbReference>
<feature type="chain" id="PRO_5025349469" evidence="5">
    <location>
        <begin position="17"/>
        <end position="495"/>
    </location>
</feature>
<evidence type="ECO:0000256" key="3">
    <source>
        <dbReference type="ARBA" id="ARBA00022827"/>
    </source>
</evidence>
<feature type="domain" description="FAD-binding PCMH-type" evidence="6">
    <location>
        <begin position="67"/>
        <end position="237"/>
    </location>
</feature>
<feature type="signal peptide" evidence="5">
    <location>
        <begin position="1"/>
        <end position="16"/>
    </location>
</feature>
<dbReference type="InterPro" id="IPR016169">
    <property type="entry name" value="FAD-bd_PCMH_sub2"/>
</dbReference>
<dbReference type="Pfam" id="PF01565">
    <property type="entry name" value="FAD_binding_4"/>
    <property type="match status" value="1"/>
</dbReference>
<keyword evidence="3" id="KW-0274">FAD</keyword>
<keyword evidence="8" id="KW-1185">Reference proteome</keyword>
<sequence length="495" mass="52757">MKSLLLPVLLSFSVLAHVPQQLDGRTINDVCTQIANAISTASDVYFPLNVLDLVQYDLDISHWASSSSQAATCSVEPGSPEDVGIILQILGNTSTPFAVKGGGHASNPDFSSTTGVQIAMYRFSDVVYDADSSTATIGTGLVWDDVYSSLAPFSVNVVGGRVTGVGVAGFTLGGGYSWKSNQYGLTVDTVTAFELVTPNGTVINVTDDSNPDLFFALKGGFNNYGIVTSISLQTFPQTEVWGGLITYTEAEIPQVLNATYTFSSTVTDPKAAIITTANFLLGQPGISQLLFYDGPTPPDGIFDDFLAIPAFTTDVSTRDFVSLVQASPSNATAGDRAFFNSAPLLELTPTLLNAILNETVFWGTELSFDSGSFISYDIEPFLPTILTHNTSPSAYPASRSTAYLPLNLFYGWSLETADDLFLDAIQQSAAQITSVALAEGQTGVDTALIYPNYAIFETPLERLYGDNLSRLQSIKAAVDPNNIMGLAGGWKIQPN</sequence>
<dbReference type="PROSITE" id="PS51387">
    <property type="entry name" value="FAD_PCMH"/>
    <property type="match status" value="1"/>
</dbReference>
<dbReference type="Pfam" id="PF08031">
    <property type="entry name" value="BBE"/>
    <property type="match status" value="1"/>
</dbReference>
<dbReference type="GO" id="GO:0071949">
    <property type="term" value="F:FAD binding"/>
    <property type="evidence" value="ECO:0007669"/>
    <property type="project" value="InterPro"/>
</dbReference>
<comment type="similarity">
    <text evidence="1">Belongs to the oxygen-dependent FAD-linked oxidoreductase family.</text>
</comment>
<dbReference type="InterPro" id="IPR036318">
    <property type="entry name" value="FAD-bd_PCMH-like_sf"/>
</dbReference>
<dbReference type="Proteomes" id="UP000799118">
    <property type="component" value="Unassembled WGS sequence"/>
</dbReference>
<evidence type="ECO:0000256" key="2">
    <source>
        <dbReference type="ARBA" id="ARBA00022630"/>
    </source>
</evidence>
<dbReference type="PANTHER" id="PTHR42973:SF13">
    <property type="entry name" value="FAD-BINDING PCMH-TYPE DOMAIN-CONTAINING PROTEIN"/>
    <property type="match status" value="1"/>
</dbReference>
<dbReference type="InterPro" id="IPR006094">
    <property type="entry name" value="Oxid_FAD_bind_N"/>
</dbReference>
<evidence type="ECO:0000256" key="4">
    <source>
        <dbReference type="ARBA" id="ARBA00023002"/>
    </source>
</evidence>
<dbReference type="InterPro" id="IPR016166">
    <property type="entry name" value="FAD-bd_PCMH"/>
</dbReference>
<evidence type="ECO:0000259" key="6">
    <source>
        <dbReference type="PROSITE" id="PS51387"/>
    </source>
</evidence>
<evidence type="ECO:0000313" key="7">
    <source>
        <dbReference type="EMBL" id="KAE9407926.1"/>
    </source>
</evidence>
<keyword evidence="4" id="KW-0560">Oxidoreductase</keyword>
<reference evidence="7" key="1">
    <citation type="journal article" date="2019" name="Environ. Microbiol.">
        <title>Fungal ecological strategies reflected in gene transcription - a case study of two litter decomposers.</title>
        <authorList>
            <person name="Barbi F."/>
            <person name="Kohler A."/>
            <person name="Barry K."/>
            <person name="Baskaran P."/>
            <person name="Daum C."/>
            <person name="Fauchery L."/>
            <person name="Ihrmark K."/>
            <person name="Kuo A."/>
            <person name="LaButti K."/>
            <person name="Lipzen A."/>
            <person name="Morin E."/>
            <person name="Grigoriev I.V."/>
            <person name="Henrissat B."/>
            <person name="Lindahl B."/>
            <person name="Martin F."/>
        </authorList>
    </citation>
    <scope>NUCLEOTIDE SEQUENCE</scope>
    <source>
        <strain evidence="7">JB14</strain>
    </source>
</reference>
<dbReference type="PANTHER" id="PTHR42973">
    <property type="entry name" value="BINDING OXIDOREDUCTASE, PUTATIVE (AFU_ORTHOLOGUE AFUA_1G17690)-RELATED"/>
    <property type="match status" value="1"/>
</dbReference>
<keyword evidence="5" id="KW-0732">Signal</keyword>
<evidence type="ECO:0000313" key="8">
    <source>
        <dbReference type="Proteomes" id="UP000799118"/>
    </source>
</evidence>